<evidence type="ECO:0000313" key="3">
    <source>
        <dbReference type="Proteomes" id="UP000293520"/>
    </source>
</evidence>
<dbReference type="EMBL" id="SISK01000006">
    <property type="protein sequence ID" value="TBN39891.1"/>
    <property type="molecule type" value="Genomic_DNA"/>
</dbReference>
<organism evidence="2 3">
    <name type="scientific">Paracoccus subflavus</name>
    <dbReference type="NCBI Taxonomy" id="2528244"/>
    <lineage>
        <taxon>Bacteria</taxon>
        <taxon>Pseudomonadati</taxon>
        <taxon>Pseudomonadota</taxon>
        <taxon>Alphaproteobacteria</taxon>
        <taxon>Rhodobacterales</taxon>
        <taxon>Paracoccaceae</taxon>
        <taxon>Paracoccus</taxon>
    </lineage>
</organism>
<proteinExistence type="predicted"/>
<dbReference type="AlphaFoldDB" id="A0A4Q9G631"/>
<accession>A0A4Q9G631</accession>
<dbReference type="Gene3D" id="3.40.630.30">
    <property type="match status" value="1"/>
</dbReference>
<dbReference type="InterPro" id="IPR000182">
    <property type="entry name" value="GNAT_dom"/>
</dbReference>
<gene>
    <name evidence="2" type="ORF">EYE42_09525</name>
</gene>
<protein>
    <submittedName>
        <fullName evidence="2">GNAT family N-acetyltransferase</fullName>
    </submittedName>
</protein>
<dbReference type="InterPro" id="IPR016181">
    <property type="entry name" value="Acyl_CoA_acyltransferase"/>
</dbReference>
<dbReference type="SUPFAM" id="SSF55729">
    <property type="entry name" value="Acyl-CoA N-acyltransferases (Nat)"/>
    <property type="match status" value="1"/>
</dbReference>
<dbReference type="RefSeq" id="WP_130991093.1">
    <property type="nucleotide sequence ID" value="NZ_SISK01000006.1"/>
</dbReference>
<dbReference type="Pfam" id="PF00583">
    <property type="entry name" value="Acetyltransf_1"/>
    <property type="match status" value="1"/>
</dbReference>
<dbReference type="OrthoDB" id="7771980at2"/>
<evidence type="ECO:0000313" key="2">
    <source>
        <dbReference type="EMBL" id="TBN39891.1"/>
    </source>
</evidence>
<evidence type="ECO:0000259" key="1">
    <source>
        <dbReference type="PROSITE" id="PS51186"/>
    </source>
</evidence>
<keyword evidence="3" id="KW-1185">Reference proteome</keyword>
<dbReference type="GO" id="GO:0016747">
    <property type="term" value="F:acyltransferase activity, transferring groups other than amino-acyl groups"/>
    <property type="evidence" value="ECO:0007669"/>
    <property type="project" value="InterPro"/>
</dbReference>
<comment type="caution">
    <text evidence="2">The sequence shown here is derived from an EMBL/GenBank/DDBJ whole genome shotgun (WGS) entry which is preliminary data.</text>
</comment>
<name>A0A4Q9G631_9RHOB</name>
<feature type="domain" description="N-acetyltransferase" evidence="1">
    <location>
        <begin position="2"/>
        <end position="160"/>
    </location>
</feature>
<reference evidence="2 3" key="1">
    <citation type="submission" date="2019-02" db="EMBL/GenBank/DDBJ databases">
        <title>Paracoccus subflavus sp. nov., isolated from marine sediment of the Pacific Ocean.</title>
        <authorList>
            <person name="Zhang G."/>
        </authorList>
    </citation>
    <scope>NUCLEOTIDE SEQUENCE [LARGE SCALE GENOMIC DNA]</scope>
    <source>
        <strain evidence="2 3">GY0581</strain>
    </source>
</reference>
<sequence>MQIVTPIPDRHLDAAARLWAHHFLPPVLRAQPRLRACHGMAAIGGDGALQGVAGFRDHDGGVLADLPWIARHLFRPAPPTADLVIDGIAVASPRRGTGRALLEAMAPIARRAGRPGLRAEVEVENGPAMAFHAALGFSQIGQGQFGWPWSGPVAILRRPV</sequence>
<keyword evidence="2" id="KW-0808">Transferase</keyword>
<dbReference type="PROSITE" id="PS51186">
    <property type="entry name" value="GNAT"/>
    <property type="match status" value="1"/>
</dbReference>
<dbReference type="Proteomes" id="UP000293520">
    <property type="component" value="Unassembled WGS sequence"/>
</dbReference>